<feature type="domain" description="HTH araC/xylS-type" evidence="4">
    <location>
        <begin position="230"/>
        <end position="329"/>
    </location>
</feature>
<dbReference type="Pfam" id="PF12833">
    <property type="entry name" value="HTH_18"/>
    <property type="match status" value="1"/>
</dbReference>
<evidence type="ECO:0000259" key="4">
    <source>
        <dbReference type="PROSITE" id="PS01124"/>
    </source>
</evidence>
<gene>
    <name evidence="5" type="ORF">OIU80_03810</name>
</gene>
<dbReference type="InterPro" id="IPR009057">
    <property type="entry name" value="Homeodomain-like_sf"/>
</dbReference>
<evidence type="ECO:0000256" key="3">
    <source>
        <dbReference type="ARBA" id="ARBA00023163"/>
    </source>
</evidence>
<evidence type="ECO:0000256" key="1">
    <source>
        <dbReference type="ARBA" id="ARBA00023015"/>
    </source>
</evidence>
<dbReference type="PROSITE" id="PS01124">
    <property type="entry name" value="HTH_ARAC_FAMILY_2"/>
    <property type="match status" value="1"/>
</dbReference>
<dbReference type="AlphaFoldDB" id="A0A9X2ZL25"/>
<evidence type="ECO:0000256" key="2">
    <source>
        <dbReference type="ARBA" id="ARBA00023125"/>
    </source>
</evidence>
<comment type="caution">
    <text evidence="5">The sequence shown here is derived from an EMBL/GenBank/DDBJ whole genome shotgun (WGS) entry which is preliminary data.</text>
</comment>
<protein>
    <submittedName>
        <fullName evidence="5">AraC family transcriptional regulator</fullName>
    </submittedName>
</protein>
<keyword evidence="2" id="KW-0238">DNA-binding</keyword>
<dbReference type="GO" id="GO:0003700">
    <property type="term" value="F:DNA-binding transcription factor activity"/>
    <property type="evidence" value="ECO:0007669"/>
    <property type="project" value="InterPro"/>
</dbReference>
<keyword evidence="6" id="KW-1185">Reference proteome</keyword>
<dbReference type="GO" id="GO:0043565">
    <property type="term" value="F:sequence-specific DNA binding"/>
    <property type="evidence" value="ECO:0007669"/>
    <property type="project" value="InterPro"/>
</dbReference>
<dbReference type="PANTHER" id="PTHR43280:SF2">
    <property type="entry name" value="HTH-TYPE TRANSCRIPTIONAL REGULATOR EXSA"/>
    <property type="match status" value="1"/>
</dbReference>
<evidence type="ECO:0000313" key="6">
    <source>
        <dbReference type="Proteomes" id="UP001151133"/>
    </source>
</evidence>
<dbReference type="Gene3D" id="1.10.10.60">
    <property type="entry name" value="Homeodomain-like"/>
    <property type="match status" value="1"/>
</dbReference>
<reference evidence="5" key="1">
    <citation type="submission" date="2022-10" db="EMBL/GenBank/DDBJ databases">
        <title>Two novel species of Flavobacterium.</title>
        <authorList>
            <person name="Liu Q."/>
            <person name="Xin Y.-H."/>
        </authorList>
    </citation>
    <scope>NUCLEOTIDE SEQUENCE</scope>
    <source>
        <strain evidence="5">LS1R47</strain>
    </source>
</reference>
<dbReference type="EMBL" id="JAOZEV010000002">
    <property type="protein sequence ID" value="MCV9931395.1"/>
    <property type="molecule type" value="Genomic_DNA"/>
</dbReference>
<proteinExistence type="predicted"/>
<dbReference type="Proteomes" id="UP001151133">
    <property type="component" value="Unassembled WGS sequence"/>
</dbReference>
<dbReference type="InterPro" id="IPR018062">
    <property type="entry name" value="HTH_AraC-typ_CS"/>
</dbReference>
<dbReference type="SMART" id="SM00342">
    <property type="entry name" value="HTH_ARAC"/>
    <property type="match status" value="1"/>
</dbReference>
<keyword evidence="3" id="KW-0804">Transcription</keyword>
<dbReference type="InterPro" id="IPR018060">
    <property type="entry name" value="HTH_AraC"/>
</dbReference>
<evidence type="ECO:0000313" key="5">
    <source>
        <dbReference type="EMBL" id="MCV9931395.1"/>
    </source>
</evidence>
<dbReference type="PROSITE" id="PS00041">
    <property type="entry name" value="HTH_ARAC_FAMILY_1"/>
    <property type="match status" value="1"/>
</dbReference>
<organism evidence="5 6">
    <name type="scientific">Flavobacterium frigoritolerans</name>
    <dbReference type="NCBI Taxonomy" id="2987686"/>
    <lineage>
        <taxon>Bacteria</taxon>
        <taxon>Pseudomonadati</taxon>
        <taxon>Bacteroidota</taxon>
        <taxon>Flavobacteriia</taxon>
        <taxon>Flavobacteriales</taxon>
        <taxon>Flavobacteriaceae</taxon>
        <taxon>Flavobacterium</taxon>
    </lineage>
</organism>
<accession>A0A9X2ZL25</accession>
<sequence>MIESTPEFKHIYSLTPEWRQKFVDDLGGKIEDKNMYFTRETVSGSSCFLEILPDVSVVIIDSVLNIPIRITRMPSEDDFWIVYYDLSESFSKHTVADVNHKTGYKSKLNFAIVDNKIRSTYLSIVGERFFALRLFIRKSYMKTFFSDAEFEKDFKDVFDVKKKKMFFYGHIDSRSKVVLHSLKQQSIRNHNYEFLLKGAAFNLLSYLIERLSINIPNMGTHLEKDIDAIMLSQQHLLSNLSIPFPGIDFLASIANMSSAKYKNLYNDIFGISPALFFKNEKLLLAKELLESGKFKLISDVAFELGYKKTAYFSSIYKDYYGVLPKTVIV</sequence>
<dbReference type="PANTHER" id="PTHR43280">
    <property type="entry name" value="ARAC-FAMILY TRANSCRIPTIONAL REGULATOR"/>
    <property type="match status" value="1"/>
</dbReference>
<dbReference type="SUPFAM" id="SSF46689">
    <property type="entry name" value="Homeodomain-like"/>
    <property type="match status" value="1"/>
</dbReference>
<keyword evidence="1" id="KW-0805">Transcription regulation</keyword>
<dbReference type="RefSeq" id="WP_264285725.1">
    <property type="nucleotide sequence ID" value="NZ_JAOZEV010000002.1"/>
</dbReference>
<name>A0A9X2ZL25_9FLAO</name>